<protein>
    <submittedName>
        <fullName evidence="3">Uncharacterized protein</fullName>
    </submittedName>
</protein>
<evidence type="ECO:0000313" key="4">
    <source>
        <dbReference type="Proteomes" id="UP000775547"/>
    </source>
</evidence>
<feature type="region of interest" description="Disordered" evidence="1">
    <location>
        <begin position="287"/>
        <end position="325"/>
    </location>
</feature>
<dbReference type="AlphaFoldDB" id="A0A9P7G6G3"/>
<sequence length="325" mass="34715">MWLGNSMNPNNTYLYTIEVNLEHFSTSTTLSNSIIFCKYGLPNNETRPGGILTTLTYVSSSASSTTFRILTDDITALYLSTNLAVCNRFLNVSSVTPEPYPYPTGGVPLPIQAVQYYRASSVVLTLDGYNNTAALLPLGSQPDTFLPGGTDTNLLECLNDTIGRSVILVDESHPLSSAAIFGIISASIIGALLLVCLACTLLEERRRRRAAKKRMSDPSPGGTVNVDGVGVGVVAPPPPAAAPPIPSSPPQYKVTSAEEWADVGLAYAYDDSVSLIRNARAIDGAVGDEWPPPRKYASGSSSWRWGRGSVKADAENIELRTPAKT</sequence>
<organism evidence="3 4">
    <name type="scientific">Asterophora parasitica</name>
    <dbReference type="NCBI Taxonomy" id="117018"/>
    <lineage>
        <taxon>Eukaryota</taxon>
        <taxon>Fungi</taxon>
        <taxon>Dikarya</taxon>
        <taxon>Basidiomycota</taxon>
        <taxon>Agaricomycotina</taxon>
        <taxon>Agaricomycetes</taxon>
        <taxon>Agaricomycetidae</taxon>
        <taxon>Agaricales</taxon>
        <taxon>Tricholomatineae</taxon>
        <taxon>Lyophyllaceae</taxon>
        <taxon>Asterophora</taxon>
    </lineage>
</organism>
<keyword evidence="2" id="KW-1133">Transmembrane helix</keyword>
<dbReference type="Proteomes" id="UP000775547">
    <property type="component" value="Unassembled WGS sequence"/>
</dbReference>
<dbReference type="EMBL" id="JABCKV010000100">
    <property type="protein sequence ID" value="KAG5643670.1"/>
    <property type="molecule type" value="Genomic_DNA"/>
</dbReference>
<keyword evidence="2" id="KW-0472">Membrane</keyword>
<feature type="transmembrane region" description="Helical" evidence="2">
    <location>
        <begin position="178"/>
        <end position="202"/>
    </location>
</feature>
<proteinExistence type="predicted"/>
<evidence type="ECO:0000313" key="3">
    <source>
        <dbReference type="EMBL" id="KAG5643670.1"/>
    </source>
</evidence>
<keyword evidence="2" id="KW-0812">Transmembrane</keyword>
<name>A0A9P7G6G3_9AGAR</name>
<evidence type="ECO:0000256" key="1">
    <source>
        <dbReference type="SAM" id="MobiDB-lite"/>
    </source>
</evidence>
<dbReference type="OrthoDB" id="3365917at2759"/>
<feature type="compositionally biased region" description="Low complexity" evidence="1">
    <location>
        <begin position="298"/>
        <end position="309"/>
    </location>
</feature>
<accession>A0A9P7G6G3</accession>
<keyword evidence="4" id="KW-1185">Reference proteome</keyword>
<reference evidence="3" key="2">
    <citation type="submission" date="2021-10" db="EMBL/GenBank/DDBJ databases">
        <title>Phylogenomics reveals ancestral predisposition of the termite-cultivated fungus Termitomyces towards a domesticated lifestyle.</title>
        <authorList>
            <person name="Auxier B."/>
            <person name="Grum-Grzhimaylo A."/>
            <person name="Cardenas M.E."/>
            <person name="Lodge J.D."/>
            <person name="Laessoe T."/>
            <person name="Pedersen O."/>
            <person name="Smith M.E."/>
            <person name="Kuyper T.W."/>
            <person name="Franco-Molano E.A."/>
            <person name="Baroni T.J."/>
            <person name="Aanen D.K."/>
        </authorList>
    </citation>
    <scope>NUCLEOTIDE SEQUENCE</scope>
    <source>
        <strain evidence="3">AP01</strain>
        <tissue evidence="3">Mycelium</tissue>
    </source>
</reference>
<evidence type="ECO:0000256" key="2">
    <source>
        <dbReference type="SAM" id="Phobius"/>
    </source>
</evidence>
<reference evidence="3" key="1">
    <citation type="submission" date="2020-07" db="EMBL/GenBank/DDBJ databases">
        <authorList>
            <person name="Nieuwenhuis M."/>
            <person name="Van De Peppel L.J.J."/>
        </authorList>
    </citation>
    <scope>NUCLEOTIDE SEQUENCE</scope>
    <source>
        <strain evidence="3">AP01</strain>
        <tissue evidence="3">Mycelium</tissue>
    </source>
</reference>
<comment type="caution">
    <text evidence="3">The sequence shown here is derived from an EMBL/GenBank/DDBJ whole genome shotgun (WGS) entry which is preliminary data.</text>
</comment>
<gene>
    <name evidence="3" type="ORF">DXG03_000501</name>
</gene>